<evidence type="ECO:0000313" key="2">
    <source>
        <dbReference type="EMBL" id="KAF5218259.1"/>
    </source>
</evidence>
<dbReference type="AlphaFoldDB" id="A0A7J6XUW1"/>
<name>A0A7J6XUW1_TRYCR</name>
<sequence length="303" mass="33450">MSRTPSSRHAHGPTRRRTVIIAVIVTRSGVAGASQLIREAEKKNATRGRGTEHRGYSERESRQHEEMAAGPAAQFTHHETASTQERHTTSAATHHAGGEDIHHHILPAHSHSQREMAKTHGHHTTHTERAPTTPATRASGPSSIHDAATKFPAIPPSMGHGAQLNAVTRGAPHPQERRLGLRTPSPSSLLLMATEEDNSRHTQLPACTAKEAFKSTAMCILCVCACRNTKHKSRKKRAEYVERRKKMYSGGAWRKQQEEDRSNSRLHCSPGSGNSHKICLKQKTTKKTSPLSYTNPITQNNYK</sequence>
<feature type="region of interest" description="Disordered" evidence="1">
    <location>
        <begin position="41"/>
        <end position="96"/>
    </location>
</feature>
<comment type="caution">
    <text evidence="2">The sequence shown here is derived from an EMBL/GenBank/DDBJ whole genome shotgun (WGS) entry which is preliminary data.</text>
</comment>
<gene>
    <name evidence="2" type="ORF">ECC02_008836</name>
</gene>
<feature type="compositionally biased region" description="Low complexity" evidence="1">
    <location>
        <begin position="130"/>
        <end position="143"/>
    </location>
</feature>
<dbReference type="EMBL" id="JABDHM010000102">
    <property type="protein sequence ID" value="KAF5218259.1"/>
    <property type="molecule type" value="Genomic_DNA"/>
</dbReference>
<feature type="compositionally biased region" description="Basic and acidic residues" evidence="1">
    <location>
        <begin position="76"/>
        <end position="88"/>
    </location>
</feature>
<dbReference type="VEuPathDB" id="TriTrypDB:ECC02_008836"/>
<feature type="region of interest" description="Disordered" evidence="1">
    <location>
        <begin position="110"/>
        <end position="154"/>
    </location>
</feature>
<feature type="region of interest" description="Disordered" evidence="1">
    <location>
        <begin position="247"/>
        <end position="303"/>
    </location>
</feature>
<evidence type="ECO:0000313" key="3">
    <source>
        <dbReference type="Proteomes" id="UP000583944"/>
    </source>
</evidence>
<organism evidence="2 3">
    <name type="scientific">Trypanosoma cruzi</name>
    <dbReference type="NCBI Taxonomy" id="5693"/>
    <lineage>
        <taxon>Eukaryota</taxon>
        <taxon>Discoba</taxon>
        <taxon>Euglenozoa</taxon>
        <taxon>Kinetoplastea</taxon>
        <taxon>Metakinetoplastina</taxon>
        <taxon>Trypanosomatida</taxon>
        <taxon>Trypanosomatidae</taxon>
        <taxon>Trypanosoma</taxon>
        <taxon>Schizotrypanum</taxon>
    </lineage>
</organism>
<dbReference type="Proteomes" id="UP000583944">
    <property type="component" value="Unassembled WGS sequence"/>
</dbReference>
<feature type="compositionally biased region" description="Basic and acidic residues" evidence="1">
    <location>
        <begin position="41"/>
        <end position="67"/>
    </location>
</feature>
<proteinExistence type="predicted"/>
<evidence type="ECO:0000256" key="1">
    <source>
        <dbReference type="SAM" id="MobiDB-lite"/>
    </source>
</evidence>
<feature type="compositionally biased region" description="Polar residues" evidence="1">
    <location>
        <begin position="287"/>
        <end position="303"/>
    </location>
</feature>
<accession>A0A7J6XUW1</accession>
<protein>
    <submittedName>
        <fullName evidence="2">Uncharacterized protein</fullName>
    </submittedName>
</protein>
<reference evidence="2 3" key="1">
    <citation type="journal article" date="2019" name="Genome Biol. Evol.">
        <title>Nanopore Sequencing Significantly Improves Genome Assembly of the Protozoan Parasite Trypanosoma cruzi.</title>
        <authorList>
            <person name="Diaz-Viraque F."/>
            <person name="Pita S."/>
            <person name="Greif G."/>
            <person name="de Souza R.C.M."/>
            <person name="Iraola G."/>
            <person name="Robello C."/>
        </authorList>
    </citation>
    <scope>NUCLEOTIDE SEQUENCE [LARGE SCALE GENOMIC DNA]</scope>
    <source>
        <strain evidence="2 3">Berenice</strain>
    </source>
</reference>